<evidence type="ECO:0000313" key="7">
    <source>
        <dbReference type="Proteomes" id="UP000315938"/>
    </source>
</evidence>
<dbReference type="InterPro" id="IPR029064">
    <property type="entry name" value="Ribosomal_eL30-like_sf"/>
</dbReference>
<evidence type="ECO:0000313" key="6">
    <source>
        <dbReference type="EMBL" id="TRX99172.1"/>
    </source>
</evidence>
<accession>A0A553IG49</accession>
<feature type="domain" description="tRNA/rRNA methyltransferase SpoU type" evidence="4">
    <location>
        <begin position="93"/>
        <end position="228"/>
    </location>
</feature>
<keyword evidence="2 6" id="KW-0489">Methyltransferase</keyword>
<feature type="domain" description="MRM3-like substrate binding" evidence="5">
    <location>
        <begin position="7"/>
        <end position="81"/>
    </location>
</feature>
<dbReference type="InterPro" id="IPR029026">
    <property type="entry name" value="tRNA_m1G_MTases_N"/>
</dbReference>
<sequence length="233" mass="26423">MIESKDNKKFKSWMKLKTKKYRDQMDQYIVYGQTFVDLALKKGVVEEIVTTNPNIEGTLISEVLMKELKVTETSYDVFAVCKKVSTTIVSNQILVLDDVQNPDNVGAILRSALAFNFMHVVFSNHTADLYNDKTIRASGGALFDLYIERLDIHEFITLKKQNGYQVFGADAHKSELEPDKTKPFILVLGNEGQGLRSKTIELLDGRLNIETHHVESLNVTVAGSILMYEWSKQ</sequence>
<dbReference type="SUPFAM" id="SSF55315">
    <property type="entry name" value="L30e-like"/>
    <property type="match status" value="1"/>
</dbReference>
<organism evidence="6 7">
    <name type="scientific">Acholeplasma laidlawii</name>
    <dbReference type="NCBI Taxonomy" id="2148"/>
    <lineage>
        <taxon>Bacteria</taxon>
        <taxon>Bacillati</taxon>
        <taxon>Mycoplasmatota</taxon>
        <taxon>Mollicutes</taxon>
        <taxon>Acholeplasmatales</taxon>
        <taxon>Acholeplasmataceae</taxon>
        <taxon>Acholeplasma</taxon>
    </lineage>
</organism>
<dbReference type="Proteomes" id="UP000315938">
    <property type="component" value="Unassembled WGS sequence"/>
</dbReference>
<dbReference type="InterPro" id="IPR053888">
    <property type="entry name" value="MRM3-like_sub_bind"/>
</dbReference>
<dbReference type="Pfam" id="PF22435">
    <property type="entry name" value="MRM3-like_sub_bind"/>
    <property type="match status" value="1"/>
</dbReference>
<dbReference type="CDD" id="cd18095">
    <property type="entry name" value="SpoU-like_rRNA-MTase"/>
    <property type="match status" value="1"/>
</dbReference>
<dbReference type="EMBL" id="VKID01000002">
    <property type="protein sequence ID" value="TRX99172.1"/>
    <property type="molecule type" value="Genomic_DNA"/>
</dbReference>
<dbReference type="InterPro" id="IPR001537">
    <property type="entry name" value="SpoU_MeTrfase"/>
</dbReference>
<name>A0A553IG49_ACHLA</name>
<comment type="similarity">
    <text evidence="1">Belongs to the class IV-like SAM-binding methyltransferase superfamily. RNA methyltransferase TrmH family.</text>
</comment>
<gene>
    <name evidence="6" type="ORF">FNV44_05550</name>
</gene>
<dbReference type="Gene3D" id="3.30.1330.30">
    <property type="match status" value="1"/>
</dbReference>
<dbReference type="Pfam" id="PF00588">
    <property type="entry name" value="SpoU_methylase"/>
    <property type="match status" value="1"/>
</dbReference>
<dbReference type="GO" id="GO:0008173">
    <property type="term" value="F:RNA methyltransferase activity"/>
    <property type="evidence" value="ECO:0007669"/>
    <property type="project" value="InterPro"/>
</dbReference>
<protein>
    <submittedName>
        <fullName evidence="6">RNA methyltransferase</fullName>
    </submittedName>
</protein>
<evidence type="ECO:0000256" key="1">
    <source>
        <dbReference type="ARBA" id="ARBA00007228"/>
    </source>
</evidence>
<evidence type="ECO:0000259" key="4">
    <source>
        <dbReference type="Pfam" id="PF00588"/>
    </source>
</evidence>
<dbReference type="SUPFAM" id="SSF75217">
    <property type="entry name" value="alpha/beta knot"/>
    <property type="match status" value="1"/>
</dbReference>
<evidence type="ECO:0000259" key="5">
    <source>
        <dbReference type="Pfam" id="PF22435"/>
    </source>
</evidence>
<dbReference type="GO" id="GO:0032259">
    <property type="term" value="P:methylation"/>
    <property type="evidence" value="ECO:0007669"/>
    <property type="project" value="UniProtKB-KW"/>
</dbReference>
<dbReference type="AlphaFoldDB" id="A0A553IG49"/>
<proteinExistence type="inferred from homology"/>
<dbReference type="InterPro" id="IPR051259">
    <property type="entry name" value="rRNA_Methyltransferase"/>
</dbReference>
<dbReference type="RefSeq" id="WP_064211943.1">
    <property type="nucleotide sequence ID" value="NZ_JACAOE010000002.1"/>
</dbReference>
<keyword evidence="3 6" id="KW-0808">Transferase</keyword>
<dbReference type="Gene3D" id="3.40.1280.10">
    <property type="match status" value="1"/>
</dbReference>
<dbReference type="PANTHER" id="PTHR43191">
    <property type="entry name" value="RRNA METHYLTRANSFERASE 3"/>
    <property type="match status" value="1"/>
</dbReference>
<reference evidence="6 7" key="1">
    <citation type="submission" date="2019-07" db="EMBL/GenBank/DDBJ databases">
        <title>Genome sequence of Acholeplasma laidlawii strain with increased resistance to erythromycin.</title>
        <authorList>
            <person name="Medvedeva E.S."/>
            <person name="Baranova N.B."/>
            <person name="Siniagina M.N."/>
            <person name="Mouzykantov A."/>
            <person name="Chernova O.A."/>
            <person name="Chernov V.M."/>
        </authorList>
    </citation>
    <scope>NUCLEOTIDE SEQUENCE [LARGE SCALE GENOMIC DNA]</scope>
    <source>
        <strain evidence="6 7">PG8REry</strain>
    </source>
</reference>
<dbReference type="GO" id="GO:0006396">
    <property type="term" value="P:RNA processing"/>
    <property type="evidence" value="ECO:0007669"/>
    <property type="project" value="InterPro"/>
</dbReference>
<dbReference type="InterPro" id="IPR029028">
    <property type="entry name" value="Alpha/beta_knot_MTases"/>
</dbReference>
<dbReference type="PANTHER" id="PTHR43191:SF2">
    <property type="entry name" value="RRNA METHYLTRANSFERASE 3, MITOCHONDRIAL"/>
    <property type="match status" value="1"/>
</dbReference>
<evidence type="ECO:0000256" key="2">
    <source>
        <dbReference type="ARBA" id="ARBA00022603"/>
    </source>
</evidence>
<dbReference type="GO" id="GO:0003723">
    <property type="term" value="F:RNA binding"/>
    <property type="evidence" value="ECO:0007669"/>
    <property type="project" value="InterPro"/>
</dbReference>
<evidence type="ECO:0000256" key="3">
    <source>
        <dbReference type="ARBA" id="ARBA00022679"/>
    </source>
</evidence>
<comment type="caution">
    <text evidence="6">The sequence shown here is derived from an EMBL/GenBank/DDBJ whole genome shotgun (WGS) entry which is preliminary data.</text>
</comment>